<dbReference type="RefSeq" id="WP_151424360.1">
    <property type="nucleotide sequence ID" value="NZ_WBJX01000004.1"/>
</dbReference>
<keyword evidence="2" id="KW-0238">DNA-binding</keyword>
<dbReference type="PANTHER" id="PTHR46796">
    <property type="entry name" value="HTH-TYPE TRANSCRIPTIONAL ACTIVATOR RHAS-RELATED"/>
    <property type="match status" value="1"/>
</dbReference>
<dbReference type="Proteomes" id="UP000490386">
    <property type="component" value="Unassembled WGS sequence"/>
</dbReference>
<dbReference type="Gene3D" id="2.60.120.10">
    <property type="entry name" value="Jelly Rolls"/>
    <property type="match status" value="1"/>
</dbReference>
<dbReference type="PROSITE" id="PS01124">
    <property type="entry name" value="HTH_ARAC_FAMILY_2"/>
    <property type="match status" value="1"/>
</dbReference>
<evidence type="ECO:0000256" key="1">
    <source>
        <dbReference type="ARBA" id="ARBA00023015"/>
    </source>
</evidence>
<dbReference type="InterPro" id="IPR035418">
    <property type="entry name" value="AraC-bd_2"/>
</dbReference>
<dbReference type="InterPro" id="IPR018060">
    <property type="entry name" value="HTH_AraC"/>
</dbReference>
<dbReference type="AlphaFoldDB" id="A0A7J5B0W0"/>
<dbReference type="Pfam" id="PF14525">
    <property type="entry name" value="AraC_binding_2"/>
    <property type="match status" value="1"/>
</dbReference>
<sequence>MASPQRHRHRGSSALTFAELSGYRVKQAGPDFAVDVTAIDLGEVAMWRLRLSPVRATIGEIIPGDLETVQVLSSITGTTTVTIAGVAHELPPGSFLLFDPRKPHEFSSPDETTLFLYSVRRSAIEPIIREFPLRVDADPVYSRALRALVTSILDSDTEYSGPGAGNLRIAIESALLASIAEAVGRFRADAGDGGDRFIVLLEGARQIIAREFADRTLTATTLAQRLNVSRSLLHRAFESVGMTPAVELRNARARHAGHLLAEGDSAAQRRSAAKSAGFASVLSMQQAIEALGRD</sequence>
<organism evidence="5 6">
    <name type="scientific">Pseudoclavibacter terrae</name>
    <dbReference type="NCBI Taxonomy" id="1530195"/>
    <lineage>
        <taxon>Bacteria</taxon>
        <taxon>Bacillati</taxon>
        <taxon>Actinomycetota</taxon>
        <taxon>Actinomycetes</taxon>
        <taxon>Micrococcales</taxon>
        <taxon>Microbacteriaceae</taxon>
        <taxon>Pseudoclavibacter</taxon>
    </lineage>
</organism>
<evidence type="ECO:0000256" key="2">
    <source>
        <dbReference type="ARBA" id="ARBA00023125"/>
    </source>
</evidence>
<evidence type="ECO:0000313" key="6">
    <source>
        <dbReference type="Proteomes" id="UP000490386"/>
    </source>
</evidence>
<dbReference type="InterPro" id="IPR050204">
    <property type="entry name" value="AraC_XylS_family_regulators"/>
</dbReference>
<dbReference type="OrthoDB" id="9799345at2"/>
<keyword evidence="6" id="KW-1185">Reference proteome</keyword>
<evidence type="ECO:0000313" key="5">
    <source>
        <dbReference type="EMBL" id="KAB1637338.1"/>
    </source>
</evidence>
<evidence type="ECO:0000256" key="3">
    <source>
        <dbReference type="ARBA" id="ARBA00023163"/>
    </source>
</evidence>
<dbReference type="Gene3D" id="1.10.10.60">
    <property type="entry name" value="Homeodomain-like"/>
    <property type="match status" value="1"/>
</dbReference>
<protein>
    <submittedName>
        <fullName evidence="5">AraC family transcriptional regulator</fullName>
    </submittedName>
</protein>
<dbReference type="EMBL" id="WBJX01000004">
    <property type="protein sequence ID" value="KAB1637338.1"/>
    <property type="molecule type" value="Genomic_DNA"/>
</dbReference>
<keyword evidence="1" id="KW-0805">Transcription regulation</keyword>
<dbReference type="InterPro" id="IPR014710">
    <property type="entry name" value="RmlC-like_jellyroll"/>
</dbReference>
<proteinExistence type="predicted"/>
<reference evidence="5 6" key="1">
    <citation type="submission" date="2019-09" db="EMBL/GenBank/DDBJ databases">
        <title>Phylogeny of genus Pseudoclavibacter and closely related genus.</title>
        <authorList>
            <person name="Li Y."/>
        </authorList>
    </citation>
    <scope>NUCLEOTIDE SEQUENCE [LARGE SCALE GENOMIC DNA]</scope>
    <source>
        <strain evidence="5 6">THG-MD12</strain>
    </source>
</reference>
<comment type="caution">
    <text evidence="5">The sequence shown here is derived from an EMBL/GenBank/DDBJ whole genome shotgun (WGS) entry which is preliminary data.</text>
</comment>
<keyword evidence="3" id="KW-0804">Transcription</keyword>
<dbReference type="GO" id="GO:0003700">
    <property type="term" value="F:DNA-binding transcription factor activity"/>
    <property type="evidence" value="ECO:0007669"/>
    <property type="project" value="InterPro"/>
</dbReference>
<accession>A0A7J5B0W0</accession>
<dbReference type="InterPro" id="IPR011051">
    <property type="entry name" value="RmlC_Cupin_sf"/>
</dbReference>
<name>A0A7J5B0W0_9MICO</name>
<dbReference type="SUPFAM" id="SSF51182">
    <property type="entry name" value="RmlC-like cupins"/>
    <property type="match status" value="1"/>
</dbReference>
<evidence type="ECO:0000259" key="4">
    <source>
        <dbReference type="PROSITE" id="PS01124"/>
    </source>
</evidence>
<dbReference type="GO" id="GO:0043565">
    <property type="term" value="F:sequence-specific DNA binding"/>
    <property type="evidence" value="ECO:0007669"/>
    <property type="project" value="InterPro"/>
</dbReference>
<feature type="domain" description="HTH araC/xylS-type" evidence="4">
    <location>
        <begin position="202"/>
        <end position="280"/>
    </location>
</feature>
<gene>
    <name evidence="5" type="ORF">F8O03_13815</name>
</gene>